<feature type="non-terminal residue" evidence="3">
    <location>
        <position position="360"/>
    </location>
</feature>
<dbReference type="SUPFAM" id="SSF52540">
    <property type="entry name" value="P-loop containing nucleoside triphosphate hydrolases"/>
    <property type="match status" value="1"/>
</dbReference>
<organism evidence="3 4">
    <name type="scientific">Obba rivulosa</name>
    <dbReference type="NCBI Taxonomy" id="1052685"/>
    <lineage>
        <taxon>Eukaryota</taxon>
        <taxon>Fungi</taxon>
        <taxon>Dikarya</taxon>
        <taxon>Basidiomycota</taxon>
        <taxon>Agaricomycotina</taxon>
        <taxon>Agaricomycetes</taxon>
        <taxon>Polyporales</taxon>
        <taxon>Gelatoporiaceae</taxon>
        <taxon>Obba</taxon>
    </lineage>
</organism>
<proteinExistence type="predicted"/>
<keyword evidence="1" id="KW-0677">Repeat</keyword>
<dbReference type="OrthoDB" id="538223at2759"/>
<dbReference type="Gene3D" id="3.40.50.300">
    <property type="entry name" value="P-loop containing nucleotide triphosphate hydrolases"/>
    <property type="match status" value="1"/>
</dbReference>
<name>A0A8E2AR48_9APHY</name>
<dbReference type="PANTHER" id="PTHR10039">
    <property type="entry name" value="AMELOGENIN"/>
    <property type="match status" value="1"/>
</dbReference>
<reference evidence="3 4" key="1">
    <citation type="submission" date="2016-07" db="EMBL/GenBank/DDBJ databases">
        <title>Draft genome of the white-rot fungus Obba rivulosa 3A-2.</title>
        <authorList>
            <consortium name="DOE Joint Genome Institute"/>
            <person name="Miettinen O."/>
            <person name="Riley R."/>
            <person name="Acob R."/>
            <person name="Barry K."/>
            <person name="Cullen D."/>
            <person name="De Vries R."/>
            <person name="Hainaut M."/>
            <person name="Hatakka A."/>
            <person name="Henrissat B."/>
            <person name="Hilden K."/>
            <person name="Kuo R."/>
            <person name="Labutti K."/>
            <person name="Lipzen A."/>
            <person name="Makela M.R."/>
            <person name="Sandor L."/>
            <person name="Spatafora J.W."/>
            <person name="Grigoriev I.V."/>
            <person name="Hibbett D.S."/>
        </authorList>
    </citation>
    <scope>NUCLEOTIDE SEQUENCE [LARGE SCALE GENOMIC DNA]</scope>
    <source>
        <strain evidence="3 4">3A-2</strain>
    </source>
</reference>
<accession>A0A8E2AR48</accession>
<dbReference type="EMBL" id="KV722868">
    <property type="protein sequence ID" value="OCH83685.1"/>
    <property type="molecule type" value="Genomic_DNA"/>
</dbReference>
<evidence type="ECO:0000256" key="1">
    <source>
        <dbReference type="ARBA" id="ARBA00022737"/>
    </source>
</evidence>
<evidence type="ECO:0000313" key="4">
    <source>
        <dbReference type="Proteomes" id="UP000250043"/>
    </source>
</evidence>
<feature type="non-terminal residue" evidence="3">
    <location>
        <position position="1"/>
    </location>
</feature>
<dbReference type="InterPro" id="IPR027417">
    <property type="entry name" value="P-loop_NTPase"/>
</dbReference>
<dbReference type="Pfam" id="PF24883">
    <property type="entry name" value="NPHP3_N"/>
    <property type="match status" value="1"/>
</dbReference>
<dbReference type="Proteomes" id="UP000250043">
    <property type="component" value="Unassembled WGS sequence"/>
</dbReference>
<protein>
    <recommendedName>
        <fullName evidence="2">Nephrocystin 3-like N-terminal domain-containing protein</fullName>
    </recommendedName>
</protein>
<feature type="domain" description="Nephrocystin 3-like N-terminal" evidence="2">
    <location>
        <begin position="7"/>
        <end position="181"/>
    </location>
</feature>
<evidence type="ECO:0000259" key="2">
    <source>
        <dbReference type="Pfam" id="PF24883"/>
    </source>
</evidence>
<dbReference type="AlphaFoldDB" id="A0A8E2AR48"/>
<sequence length="360" mass="39941">PPRCLGGTREDILSKIREWTTNFDAPNIMWIRAYPGAGKSTIAFTIAAELERLHRMGTIFAFDRKSGTNPSVLWRHFAFCLASEYPNCRDHIVATLKVNLSIFANATATEIFHKFVADPLQQWDSTSANIPHDRHPVLIIDALDECGGLGGSSAPDRKDVLSHIAEWTKLSPHFKLIITSRLEDDIGHTFSTSPHQSLDIGTGDAVSSESSQDIQQYIEYRFDEIVKANPGLPSNWPGKDVVDSLTSRASGIFIWAATALNYVEDFPGDDRLDDIRGGTLPSGDVHALYRQVLTKSSSKWRRQEHANFVELVGAVVTAAELGCLLDMKKTALVNICNMLRPVLANGDTFRFAHQSFVDFL</sequence>
<evidence type="ECO:0000313" key="3">
    <source>
        <dbReference type="EMBL" id="OCH83685.1"/>
    </source>
</evidence>
<dbReference type="InterPro" id="IPR056884">
    <property type="entry name" value="NPHP3-like_N"/>
</dbReference>
<dbReference type="PANTHER" id="PTHR10039:SF14">
    <property type="entry name" value="NACHT DOMAIN-CONTAINING PROTEIN"/>
    <property type="match status" value="1"/>
</dbReference>
<gene>
    <name evidence="3" type="ORF">OBBRIDRAFT_712451</name>
</gene>
<keyword evidence="4" id="KW-1185">Reference proteome</keyword>